<feature type="region of interest" description="Disordered" evidence="1">
    <location>
        <begin position="284"/>
        <end position="345"/>
    </location>
</feature>
<dbReference type="EMBL" id="LJZO01000020">
    <property type="protein sequence ID" value="ROV96443.1"/>
    <property type="molecule type" value="Genomic_DNA"/>
</dbReference>
<name>A0A423VZL8_CYTCH</name>
<sequence length="388" mass="40118">MKSSMVAALGSLAVLGKAQQPASRDSPDNHTVATIAIVNAKPNTRPIVIPVPTTVVSHDGATVTMEKWATAPTIHLQQSSSIHPWGDRRPVPGPPRRPHGSVQPYYPGEDTTKSPPFIIDPMNACARGYSCQPEYEREHHGGTVHRVGDDCRGGHCKRENDGDCLGGCDTESAADAAEKWSAPPGCRKLCGGGKCWDDCDDRTVLPKPVCPIGFSCQRKRHKVWEPPSSSSSTTSSRRTRSYSSVPPAPAPAVPTPVVPSPVIVTSFVPVPIAPAPGAPSPVPPPPYYPSPGNPAPGNSAPGNTAPGNTAPGSTAPGNPAPTAPVAAPSAAQTVQPHRCPAGQHPCPHRYGNGTVVPPAAVTMAGASYMQPVAGVVMVVAGVFGLLMA</sequence>
<keyword evidence="2" id="KW-0472">Membrane</keyword>
<proteinExistence type="predicted"/>
<evidence type="ECO:0000313" key="4">
    <source>
        <dbReference type="EMBL" id="ROV96443.1"/>
    </source>
</evidence>
<feature type="transmembrane region" description="Helical" evidence="2">
    <location>
        <begin position="368"/>
        <end position="387"/>
    </location>
</feature>
<keyword evidence="5" id="KW-1185">Reference proteome</keyword>
<keyword evidence="3" id="KW-0732">Signal</keyword>
<dbReference type="OrthoDB" id="10561740at2759"/>
<organism evidence="4 5">
    <name type="scientific">Cytospora chrysosperma</name>
    <name type="common">Cytospora canker fungus</name>
    <name type="synonym">Sphaeria chrysosperma</name>
    <dbReference type="NCBI Taxonomy" id="252740"/>
    <lineage>
        <taxon>Eukaryota</taxon>
        <taxon>Fungi</taxon>
        <taxon>Dikarya</taxon>
        <taxon>Ascomycota</taxon>
        <taxon>Pezizomycotina</taxon>
        <taxon>Sordariomycetes</taxon>
        <taxon>Sordariomycetidae</taxon>
        <taxon>Diaporthales</taxon>
        <taxon>Cytosporaceae</taxon>
        <taxon>Cytospora</taxon>
    </lineage>
</organism>
<feature type="compositionally biased region" description="Low complexity" evidence="1">
    <location>
        <begin position="228"/>
        <end position="245"/>
    </location>
</feature>
<reference evidence="4 5" key="1">
    <citation type="submission" date="2015-09" db="EMBL/GenBank/DDBJ databases">
        <title>Host preference determinants of Valsa canker pathogens revealed by comparative genomics.</title>
        <authorList>
            <person name="Yin Z."/>
            <person name="Huang L."/>
        </authorList>
    </citation>
    <scope>NUCLEOTIDE SEQUENCE [LARGE SCALE GENOMIC DNA]</scope>
    <source>
        <strain evidence="4 5">YSFL</strain>
    </source>
</reference>
<dbReference type="AlphaFoldDB" id="A0A423VZL8"/>
<evidence type="ECO:0000313" key="5">
    <source>
        <dbReference type="Proteomes" id="UP000284375"/>
    </source>
</evidence>
<keyword evidence="2" id="KW-0812">Transmembrane</keyword>
<dbReference type="Proteomes" id="UP000284375">
    <property type="component" value="Unassembled WGS sequence"/>
</dbReference>
<feature type="compositionally biased region" description="Pro residues" evidence="1">
    <location>
        <begin position="284"/>
        <end position="294"/>
    </location>
</feature>
<evidence type="ECO:0000256" key="1">
    <source>
        <dbReference type="SAM" id="MobiDB-lite"/>
    </source>
</evidence>
<evidence type="ECO:0000256" key="3">
    <source>
        <dbReference type="SAM" id="SignalP"/>
    </source>
</evidence>
<feature type="compositionally biased region" description="Low complexity" evidence="1">
    <location>
        <begin position="323"/>
        <end position="336"/>
    </location>
</feature>
<feature type="compositionally biased region" description="Pro residues" evidence="1">
    <location>
        <begin position="246"/>
        <end position="256"/>
    </location>
</feature>
<evidence type="ECO:0000256" key="2">
    <source>
        <dbReference type="SAM" id="Phobius"/>
    </source>
</evidence>
<feature type="signal peptide" evidence="3">
    <location>
        <begin position="1"/>
        <end position="18"/>
    </location>
</feature>
<feature type="region of interest" description="Disordered" evidence="1">
    <location>
        <begin position="74"/>
        <end position="103"/>
    </location>
</feature>
<accession>A0A423VZL8</accession>
<keyword evidence="2" id="KW-1133">Transmembrane helix</keyword>
<feature type="region of interest" description="Disordered" evidence="1">
    <location>
        <begin position="221"/>
        <end position="256"/>
    </location>
</feature>
<protein>
    <submittedName>
        <fullName evidence="4">Uncharacterized protein</fullName>
    </submittedName>
</protein>
<feature type="compositionally biased region" description="Low complexity" evidence="1">
    <location>
        <begin position="295"/>
        <end position="317"/>
    </location>
</feature>
<gene>
    <name evidence="4" type="ORF">VSDG_05421</name>
</gene>
<feature type="chain" id="PRO_5019384211" evidence="3">
    <location>
        <begin position="19"/>
        <end position="388"/>
    </location>
</feature>
<comment type="caution">
    <text evidence="4">The sequence shown here is derived from an EMBL/GenBank/DDBJ whole genome shotgun (WGS) entry which is preliminary data.</text>
</comment>